<dbReference type="InterPro" id="IPR050206">
    <property type="entry name" value="FtsK/SpoIIIE/SftA"/>
</dbReference>
<feature type="transmembrane region" description="Helical" evidence="9">
    <location>
        <begin position="139"/>
        <end position="156"/>
    </location>
</feature>
<dbReference type="SMART" id="SM00382">
    <property type="entry name" value="AAA"/>
    <property type="match status" value="1"/>
</dbReference>
<evidence type="ECO:0000256" key="5">
    <source>
        <dbReference type="ARBA" id="ARBA00022840"/>
    </source>
</evidence>
<evidence type="ECO:0000256" key="6">
    <source>
        <dbReference type="ARBA" id="ARBA00023125"/>
    </source>
</evidence>
<dbReference type="CDD" id="cd01127">
    <property type="entry name" value="TrwB_TraG_TraD_VirD4"/>
    <property type="match status" value="1"/>
</dbReference>
<evidence type="ECO:0000256" key="4">
    <source>
        <dbReference type="ARBA" id="ARBA00022829"/>
    </source>
</evidence>
<evidence type="ECO:0000313" key="12">
    <source>
        <dbReference type="Proteomes" id="UP000276770"/>
    </source>
</evidence>
<dbReference type="InterPro" id="IPR002543">
    <property type="entry name" value="FtsK_dom"/>
</dbReference>
<feature type="transmembrane region" description="Helical" evidence="9">
    <location>
        <begin position="85"/>
        <end position="104"/>
    </location>
</feature>
<dbReference type="InterPro" id="IPR036390">
    <property type="entry name" value="WH_DNA-bd_sf"/>
</dbReference>
<reference evidence="11 12" key="1">
    <citation type="submission" date="2018-10" db="EMBL/GenBank/DDBJ databases">
        <title>Falsibacillus sp. genome draft.</title>
        <authorList>
            <person name="Shi S."/>
        </authorList>
    </citation>
    <scope>NUCLEOTIDE SEQUENCE [LARGE SCALE GENOMIC DNA]</scope>
    <source>
        <strain evidence="11 12">GY 10110</strain>
    </source>
</reference>
<dbReference type="InterPro" id="IPR018541">
    <property type="entry name" value="Ftsk_gamma"/>
</dbReference>
<dbReference type="InterPro" id="IPR036388">
    <property type="entry name" value="WH-like_DNA-bd_sf"/>
</dbReference>
<evidence type="ECO:0000256" key="2">
    <source>
        <dbReference type="ARBA" id="ARBA00006474"/>
    </source>
</evidence>
<organism evidence="11 12">
    <name type="scientific">Falsibacillus albus</name>
    <dbReference type="NCBI Taxonomy" id="2478915"/>
    <lineage>
        <taxon>Bacteria</taxon>
        <taxon>Bacillati</taxon>
        <taxon>Bacillota</taxon>
        <taxon>Bacilli</taxon>
        <taxon>Bacillales</taxon>
        <taxon>Bacillaceae</taxon>
        <taxon>Falsibacillus</taxon>
    </lineage>
</organism>
<protein>
    <submittedName>
        <fullName evidence="11">DNA translocase FtsK</fullName>
    </submittedName>
</protein>
<proteinExistence type="inferred from homology"/>
<keyword evidence="4" id="KW-0159">Chromosome partition</keyword>
<feature type="domain" description="FtsK" evidence="10">
    <location>
        <begin position="450"/>
        <end position="646"/>
    </location>
</feature>
<evidence type="ECO:0000256" key="8">
    <source>
        <dbReference type="SAM" id="MobiDB-lite"/>
    </source>
</evidence>
<feature type="transmembrane region" description="Helical" evidence="9">
    <location>
        <begin position="163"/>
        <end position="182"/>
    </location>
</feature>
<keyword evidence="9" id="KW-1133">Transmembrane helix</keyword>
<dbReference type="InterPro" id="IPR027417">
    <property type="entry name" value="P-loop_NTPase"/>
</dbReference>
<dbReference type="PANTHER" id="PTHR22683">
    <property type="entry name" value="SPORULATION PROTEIN RELATED"/>
    <property type="match status" value="1"/>
</dbReference>
<accession>A0A3L7JY33</accession>
<feature type="transmembrane region" description="Helical" evidence="9">
    <location>
        <begin position="47"/>
        <end position="73"/>
    </location>
</feature>
<dbReference type="Gene3D" id="3.30.980.40">
    <property type="match status" value="1"/>
</dbReference>
<evidence type="ECO:0000259" key="10">
    <source>
        <dbReference type="PROSITE" id="PS50901"/>
    </source>
</evidence>
<dbReference type="Gene3D" id="3.40.50.300">
    <property type="entry name" value="P-loop containing nucleotide triphosphate hydrolases"/>
    <property type="match status" value="1"/>
</dbReference>
<evidence type="ECO:0000256" key="7">
    <source>
        <dbReference type="PROSITE-ProRule" id="PRU00289"/>
    </source>
</evidence>
<dbReference type="RefSeq" id="WP_121680212.1">
    <property type="nucleotide sequence ID" value="NZ_RCVZ01000005.1"/>
</dbReference>
<dbReference type="Pfam" id="PF17854">
    <property type="entry name" value="FtsK_alpha"/>
    <property type="match status" value="1"/>
</dbReference>
<dbReference type="GO" id="GO:0016020">
    <property type="term" value="C:membrane"/>
    <property type="evidence" value="ECO:0007669"/>
    <property type="project" value="UniProtKB-SubCell"/>
</dbReference>
<comment type="similarity">
    <text evidence="2">Belongs to the FtsK/SpoIIIE/SftA family.</text>
</comment>
<evidence type="ECO:0000256" key="1">
    <source>
        <dbReference type="ARBA" id="ARBA00004141"/>
    </source>
</evidence>
<dbReference type="GO" id="GO:0003677">
    <property type="term" value="F:DNA binding"/>
    <property type="evidence" value="ECO:0007669"/>
    <property type="project" value="UniProtKB-KW"/>
</dbReference>
<feature type="transmembrane region" description="Helical" evidence="9">
    <location>
        <begin position="20"/>
        <end position="41"/>
    </location>
</feature>
<dbReference type="SUPFAM" id="SSF46785">
    <property type="entry name" value="Winged helix' DNA-binding domain"/>
    <property type="match status" value="1"/>
</dbReference>
<dbReference type="Proteomes" id="UP000276770">
    <property type="component" value="Unassembled WGS sequence"/>
</dbReference>
<name>A0A3L7JY33_9BACI</name>
<dbReference type="GO" id="GO:0007059">
    <property type="term" value="P:chromosome segregation"/>
    <property type="evidence" value="ECO:0007669"/>
    <property type="project" value="UniProtKB-KW"/>
</dbReference>
<feature type="binding site" evidence="7">
    <location>
        <begin position="467"/>
        <end position="474"/>
    </location>
    <ligand>
        <name>ATP</name>
        <dbReference type="ChEBI" id="CHEBI:30616"/>
    </ligand>
</feature>
<feature type="region of interest" description="Disordered" evidence="8">
    <location>
        <begin position="211"/>
        <end position="250"/>
    </location>
</feature>
<dbReference type="PANTHER" id="PTHR22683:SF41">
    <property type="entry name" value="DNA TRANSLOCASE FTSK"/>
    <property type="match status" value="1"/>
</dbReference>
<keyword evidence="9" id="KW-0472">Membrane</keyword>
<dbReference type="Pfam" id="PF09397">
    <property type="entry name" value="FtsK_gamma"/>
    <property type="match status" value="1"/>
</dbReference>
<comment type="caution">
    <text evidence="11">The sequence shown here is derived from an EMBL/GenBank/DDBJ whole genome shotgun (WGS) entry which is preliminary data.</text>
</comment>
<feature type="region of interest" description="Disordered" evidence="8">
    <location>
        <begin position="264"/>
        <end position="284"/>
    </location>
</feature>
<dbReference type="SMART" id="SM00843">
    <property type="entry name" value="Ftsk_gamma"/>
    <property type="match status" value="1"/>
</dbReference>
<dbReference type="GO" id="GO:0005524">
    <property type="term" value="F:ATP binding"/>
    <property type="evidence" value="ECO:0007669"/>
    <property type="project" value="UniProtKB-UniRule"/>
</dbReference>
<dbReference type="Pfam" id="PF01580">
    <property type="entry name" value="FtsK_SpoIIIE"/>
    <property type="match status" value="1"/>
</dbReference>
<dbReference type="InterPro" id="IPR003593">
    <property type="entry name" value="AAA+_ATPase"/>
</dbReference>
<keyword evidence="12" id="KW-1185">Reference proteome</keyword>
<keyword evidence="9" id="KW-0812">Transmembrane</keyword>
<sequence length="786" mass="86812">MAKRKKRSRKSTDLKRTLQFELIGILLAALSVISIIKLGAVGKAVVLFFRFFLGEWYMTALIGIILLAGYFMVKREWPYFFKRRLVGLYVMLSSMLLLSHLQIFGQMAKSGPFKNPSVITNTWEMFWMEVRGETSTQELGGGMIGAILFAMSHFLFDSKGTKIVAIVLILVGFILITGKSIGDSVAKVGNIFGTFFQEQWEAFREDMREWSEERKNKKQQKQEQGKKEKKKPKEAPAEPDSYSNEEDQPAEKLEPIISSFADRAYSSSSAGPGSGDETDGKGKAMIGEESGKALDEGEENAPPITFTEVENEDYQLPSIGILKMPRATDQSNEYELIHANAAKLERTFQSFGVKARVTQVHLGPAVTKYEVHPDVGVKVSKIVSLSDDLALALAAKDIRIEAPIPGKSAIGIEVPNSEVAMVSLREVLESKENDKPDAKLQIGLGRDITGEAVLAELNKMPHLLVAGATGSGKSVCINGIITSILMRAKPHEVKLMMIDPKMVELNVYNGIPHLLAPVVTDAKKASQALKKVVSEMERRYELFSHTGTRNIEGYNEHVKRHNTETGEKQPLLPYIVVLVDELADLMMVASNDVEDSITRLAQMARAAGIHLIIATQRPSVDVITGVIKANIPSRIAFAVSSQTDSRTILDMGGAEKLLGRGDMLFLPVGASKPVRVQGAFLSDEEVEEIVDFVIGQQKAQYQEEMIPEDIPETSEEVEDELYDDAVQLVAEMQTASVSMLQRRFRIGYTRAARLIDAMELRGVVGPYEGSKPRTVLVSKSSEEHTS</sequence>
<dbReference type="PROSITE" id="PS50901">
    <property type="entry name" value="FTSK"/>
    <property type="match status" value="1"/>
</dbReference>
<evidence type="ECO:0000256" key="9">
    <source>
        <dbReference type="SAM" id="Phobius"/>
    </source>
</evidence>
<evidence type="ECO:0000313" key="11">
    <source>
        <dbReference type="EMBL" id="RLQ95686.1"/>
    </source>
</evidence>
<keyword evidence="3 7" id="KW-0547">Nucleotide-binding</keyword>
<comment type="subcellular location">
    <subcellularLocation>
        <location evidence="1">Membrane</location>
        <topology evidence="1">Multi-pass membrane protein</topology>
    </subcellularLocation>
</comment>
<gene>
    <name evidence="11" type="ORF">D9X91_08655</name>
</gene>
<dbReference type="AlphaFoldDB" id="A0A3L7JY33"/>
<dbReference type="SUPFAM" id="SSF52540">
    <property type="entry name" value="P-loop containing nucleoside triphosphate hydrolases"/>
    <property type="match status" value="1"/>
</dbReference>
<keyword evidence="5 7" id="KW-0067">ATP-binding</keyword>
<feature type="compositionally biased region" description="Basic and acidic residues" evidence="8">
    <location>
        <begin position="211"/>
        <end position="236"/>
    </location>
</feature>
<dbReference type="EMBL" id="RCVZ01000005">
    <property type="protein sequence ID" value="RLQ95686.1"/>
    <property type="molecule type" value="Genomic_DNA"/>
</dbReference>
<dbReference type="OrthoDB" id="9807790at2"/>
<dbReference type="Gene3D" id="1.10.10.10">
    <property type="entry name" value="Winged helix-like DNA-binding domain superfamily/Winged helix DNA-binding domain"/>
    <property type="match status" value="1"/>
</dbReference>
<keyword evidence="6" id="KW-0238">DNA-binding</keyword>
<dbReference type="InterPro" id="IPR041027">
    <property type="entry name" value="FtsK_alpha"/>
</dbReference>
<evidence type="ECO:0000256" key="3">
    <source>
        <dbReference type="ARBA" id="ARBA00022741"/>
    </source>
</evidence>